<comment type="cofactor">
    <cofactor evidence="3">
        <name>Zn(2+)</name>
        <dbReference type="ChEBI" id="CHEBI:29105"/>
    </cofactor>
</comment>
<keyword evidence="3" id="KW-0479">Metal-binding</keyword>
<dbReference type="Gene3D" id="3.40.140.10">
    <property type="entry name" value="Cytidine Deaminase, domain 2"/>
    <property type="match status" value="1"/>
</dbReference>
<dbReference type="PIRSF" id="PIRSF006019">
    <property type="entry name" value="dCMP_deaminase"/>
    <property type="match status" value="1"/>
</dbReference>
<dbReference type="InterPro" id="IPR002125">
    <property type="entry name" value="CMP_dCMP_dom"/>
</dbReference>
<accession>A0A6J7WZG3</accession>
<keyword evidence="3" id="KW-0862">Zinc</keyword>
<proteinExistence type="predicted"/>
<dbReference type="EMBL" id="LR798288">
    <property type="protein sequence ID" value="CAB5221454.1"/>
    <property type="molecule type" value="Genomic_DNA"/>
</dbReference>
<dbReference type="InterPro" id="IPR016473">
    <property type="entry name" value="dCMP_deaminase"/>
</dbReference>
<organism evidence="5">
    <name type="scientific">uncultured Caudovirales phage</name>
    <dbReference type="NCBI Taxonomy" id="2100421"/>
    <lineage>
        <taxon>Viruses</taxon>
        <taxon>Duplodnaviria</taxon>
        <taxon>Heunggongvirae</taxon>
        <taxon>Uroviricota</taxon>
        <taxon>Caudoviricetes</taxon>
        <taxon>Peduoviridae</taxon>
        <taxon>Maltschvirus</taxon>
        <taxon>Maltschvirus maltsch</taxon>
    </lineage>
</organism>
<feature type="binding site" evidence="3">
    <location>
        <position position="93"/>
    </location>
    <ligand>
        <name>Zn(2+)</name>
        <dbReference type="ChEBI" id="CHEBI:29105"/>
        <note>catalytic</note>
    </ligand>
</feature>
<dbReference type="GO" id="GO:0004132">
    <property type="term" value="F:dCMP deaminase activity"/>
    <property type="evidence" value="ECO:0007669"/>
    <property type="project" value="InterPro"/>
</dbReference>
<dbReference type="Pfam" id="PF00383">
    <property type="entry name" value="dCMP_cyt_deam_1"/>
    <property type="match status" value="1"/>
</dbReference>
<dbReference type="PROSITE" id="PS51747">
    <property type="entry name" value="CYT_DCMP_DEAMINASES_2"/>
    <property type="match status" value="1"/>
</dbReference>
<protein>
    <submittedName>
        <fullName evidence="5">ComEB Deoxycytidylate deaminase</fullName>
    </submittedName>
</protein>
<dbReference type="InterPro" id="IPR016193">
    <property type="entry name" value="Cytidine_deaminase-like"/>
</dbReference>
<reference evidence="5" key="1">
    <citation type="submission" date="2020-05" db="EMBL/GenBank/DDBJ databases">
        <authorList>
            <person name="Chiriac C."/>
            <person name="Salcher M."/>
            <person name="Ghai R."/>
            <person name="Kavagutti S V."/>
        </authorList>
    </citation>
    <scope>NUCLEOTIDE SEQUENCE</scope>
</reference>
<evidence type="ECO:0000256" key="3">
    <source>
        <dbReference type="PIRSR" id="PIRSR006019-2"/>
    </source>
</evidence>
<dbReference type="GO" id="GO:0008270">
    <property type="term" value="F:zinc ion binding"/>
    <property type="evidence" value="ECO:0007669"/>
    <property type="project" value="InterPro"/>
</dbReference>
<feature type="binding site" evidence="3">
    <location>
        <position position="64"/>
    </location>
    <ligand>
        <name>Zn(2+)</name>
        <dbReference type="ChEBI" id="CHEBI:29105"/>
        <note>catalytic</note>
    </ligand>
</feature>
<gene>
    <name evidence="5" type="ORF">UFOVP247_169</name>
</gene>
<dbReference type="PANTHER" id="PTHR11086">
    <property type="entry name" value="DEOXYCYTIDYLATE DEAMINASE-RELATED"/>
    <property type="match status" value="1"/>
</dbReference>
<evidence type="ECO:0000259" key="4">
    <source>
        <dbReference type="PROSITE" id="PS51747"/>
    </source>
</evidence>
<dbReference type="PANTHER" id="PTHR11086:SF18">
    <property type="entry name" value="DEOXYCYTIDYLATE DEAMINASE"/>
    <property type="match status" value="1"/>
</dbReference>
<feature type="domain" description="CMP/dCMP-type deaminase" evidence="4">
    <location>
        <begin position="1"/>
        <end position="127"/>
    </location>
</feature>
<name>A0A6J7WZG3_9CAUD</name>
<keyword evidence="1" id="KW-0378">Hydrolase</keyword>
<feature type="active site" description="Proton donor" evidence="2">
    <location>
        <position position="66"/>
    </location>
</feature>
<evidence type="ECO:0000313" key="5">
    <source>
        <dbReference type="EMBL" id="CAB5221454.1"/>
    </source>
</evidence>
<evidence type="ECO:0000256" key="1">
    <source>
        <dbReference type="ARBA" id="ARBA00022801"/>
    </source>
</evidence>
<dbReference type="GO" id="GO:0006220">
    <property type="term" value="P:pyrimidine nucleotide metabolic process"/>
    <property type="evidence" value="ECO:0007669"/>
    <property type="project" value="InterPro"/>
</dbReference>
<dbReference type="InterPro" id="IPR015517">
    <property type="entry name" value="dCMP_deaminase-rel"/>
</dbReference>
<dbReference type="SUPFAM" id="SSF53927">
    <property type="entry name" value="Cytidine deaminase-like"/>
    <property type="match status" value="1"/>
</dbReference>
<sequence length="149" mass="16570">MKKYLDLASHIAGWSKDPSTKVGAVAVGRDGQILSQGYNGFPRGIIDTYDRLNNREEKYKFVVHAEMNCIYNATLNGVSLRDADLYVSGLPVCSECAKGVVQVGIKRVFMCYPEEIAEKWNESFEITSKIFREAGVAARADCGNKSFFI</sequence>
<feature type="binding site" evidence="3">
    <location>
        <position position="96"/>
    </location>
    <ligand>
        <name>Zn(2+)</name>
        <dbReference type="ChEBI" id="CHEBI:29105"/>
        <note>catalytic</note>
    </ligand>
</feature>
<evidence type="ECO:0000256" key="2">
    <source>
        <dbReference type="PIRSR" id="PIRSR006019-1"/>
    </source>
</evidence>